<organism evidence="8 9">
    <name type="scientific">Catenaria anguillulae PL171</name>
    <dbReference type="NCBI Taxonomy" id="765915"/>
    <lineage>
        <taxon>Eukaryota</taxon>
        <taxon>Fungi</taxon>
        <taxon>Fungi incertae sedis</taxon>
        <taxon>Blastocladiomycota</taxon>
        <taxon>Blastocladiomycetes</taxon>
        <taxon>Blastocladiales</taxon>
        <taxon>Catenariaceae</taxon>
        <taxon>Catenaria</taxon>
    </lineage>
</organism>
<feature type="region of interest" description="Disordered" evidence="6">
    <location>
        <begin position="43"/>
        <end position="80"/>
    </location>
</feature>
<evidence type="ECO:0000313" key="9">
    <source>
        <dbReference type="Proteomes" id="UP000193411"/>
    </source>
</evidence>
<evidence type="ECO:0000256" key="6">
    <source>
        <dbReference type="SAM" id="MobiDB-lite"/>
    </source>
</evidence>
<feature type="transmembrane region" description="Helical" evidence="7">
    <location>
        <begin position="361"/>
        <end position="376"/>
    </location>
</feature>
<keyword evidence="9" id="KW-1185">Reference proteome</keyword>
<feature type="transmembrane region" description="Helical" evidence="7">
    <location>
        <begin position="470"/>
        <end position="491"/>
    </location>
</feature>
<reference evidence="8 9" key="1">
    <citation type="submission" date="2016-07" db="EMBL/GenBank/DDBJ databases">
        <title>Pervasive Adenine N6-methylation of Active Genes in Fungi.</title>
        <authorList>
            <consortium name="DOE Joint Genome Institute"/>
            <person name="Mondo S.J."/>
            <person name="Dannebaum R.O."/>
            <person name="Kuo R.C."/>
            <person name="Labutti K."/>
            <person name="Haridas S."/>
            <person name="Kuo A."/>
            <person name="Salamov A."/>
            <person name="Ahrendt S.R."/>
            <person name="Lipzen A."/>
            <person name="Sullivan W."/>
            <person name="Andreopoulos W.B."/>
            <person name="Clum A."/>
            <person name="Lindquist E."/>
            <person name="Daum C."/>
            <person name="Ramamoorthy G.K."/>
            <person name="Gryganskyi A."/>
            <person name="Culley D."/>
            <person name="Magnuson J.K."/>
            <person name="James T.Y."/>
            <person name="O'Malley M.A."/>
            <person name="Stajich J.E."/>
            <person name="Spatafora J.W."/>
            <person name="Visel A."/>
            <person name="Grigoriev I.V."/>
        </authorList>
    </citation>
    <scope>NUCLEOTIDE SEQUENCE [LARGE SCALE GENOMIC DNA]</scope>
    <source>
        <strain evidence="8 9">PL171</strain>
    </source>
</reference>
<dbReference type="GO" id="GO:0016020">
    <property type="term" value="C:membrane"/>
    <property type="evidence" value="ECO:0007669"/>
    <property type="project" value="UniProtKB-SubCell"/>
</dbReference>
<comment type="similarity">
    <text evidence="2">Belongs to the CLPTM1 family.</text>
</comment>
<proteinExistence type="inferred from homology"/>
<feature type="region of interest" description="Disordered" evidence="6">
    <location>
        <begin position="160"/>
        <end position="191"/>
    </location>
</feature>
<evidence type="ECO:0000256" key="5">
    <source>
        <dbReference type="ARBA" id="ARBA00023136"/>
    </source>
</evidence>
<name>A0A1Y2I5S8_9FUNG</name>
<evidence type="ECO:0000256" key="4">
    <source>
        <dbReference type="ARBA" id="ARBA00022989"/>
    </source>
</evidence>
<comment type="subcellular location">
    <subcellularLocation>
        <location evidence="1">Membrane</location>
        <topology evidence="1">Multi-pass membrane protein</topology>
    </subcellularLocation>
</comment>
<dbReference type="OrthoDB" id="378564at2759"/>
<keyword evidence="5 7" id="KW-0472">Membrane</keyword>
<dbReference type="InterPro" id="IPR008429">
    <property type="entry name" value="CLPTM1"/>
</dbReference>
<dbReference type="GO" id="GO:0012505">
    <property type="term" value="C:endomembrane system"/>
    <property type="evidence" value="ECO:0007669"/>
    <property type="project" value="TreeGrafter"/>
</dbReference>
<keyword evidence="3 7" id="KW-0812">Transmembrane</keyword>
<dbReference type="Pfam" id="PF05602">
    <property type="entry name" value="CLPTM1"/>
    <property type="match status" value="1"/>
</dbReference>
<accession>A0A1Y2I5S8</accession>
<feature type="transmembrane region" description="Helical" evidence="7">
    <location>
        <begin position="320"/>
        <end position="340"/>
    </location>
</feature>
<dbReference type="AlphaFoldDB" id="A0A1Y2I5S8"/>
<dbReference type="STRING" id="765915.A0A1Y2I5S8"/>
<sequence length="615" mass="69043">MPDAAPAAAQAGGGSSFFSNALRVVLWAYVGASVLKMFTGGNKAAPQPPAQAVDADGNPLPPSEVPAAAPGTGVAQPTQAADGGALSGILESLTRKAKYQSPHPHYNLWRVDQALDFYVYLSTQSNFTPSASDEPFFKATNSIVPRQRRGYSPVALTQYRPKRRAQKQAKKLLSAGETDAGKGQEQQEEEDVSIVDVITGKAKREIVNYWSGNLTVNVVPTEGQIVPDRTPPFVTDWIDWLPEHELFNREGELVGFGHKAPVWINDFWILDEDLLLINSTTTVVPLHIKYYPAKLMTAGADVGGSGLDEIKRMLRDTNPWYLALTMLVSVLHSLFEFLAFKNDIAHWKKRKSVKGISVRSMLINLGIQVIVFLYLLDNSTNTSMVILLSNGVGLAIEFWKVTRATKFHIDYTNRMYGIVPRISLGDKKSYTKSRTKEFDDEAFKYMQYLMYPLLAAYAVYSLVYNEHKSWYSFVLNTLVGAVYTFGFLQSLPQLFINYRLKSVAHMNGRTMTYKFLTTIVDDLFAFAVKMPTLQRIAVFRDDVVFVIFLIQRYLYRVDHTRVNEYGQGGDGAQQTDEEEDEDERESSDEREADKKGKDGEEKQAPQPTLKEKKVQ</sequence>
<feature type="compositionally biased region" description="Basic and acidic residues" evidence="6">
    <location>
        <begin position="587"/>
        <end position="615"/>
    </location>
</feature>
<evidence type="ECO:0000256" key="1">
    <source>
        <dbReference type="ARBA" id="ARBA00004141"/>
    </source>
</evidence>
<evidence type="ECO:0000256" key="2">
    <source>
        <dbReference type="ARBA" id="ARBA00009310"/>
    </source>
</evidence>
<dbReference type="PANTHER" id="PTHR21347:SF0">
    <property type="entry name" value="LIPID SCRAMBLASE CLPTM1L"/>
    <property type="match status" value="1"/>
</dbReference>
<evidence type="ECO:0000313" key="8">
    <source>
        <dbReference type="EMBL" id="ORZ40862.1"/>
    </source>
</evidence>
<comment type="caution">
    <text evidence="8">The sequence shown here is derived from an EMBL/GenBank/DDBJ whole genome shotgun (WGS) entry which is preliminary data.</text>
</comment>
<protein>
    <submittedName>
        <fullName evidence="8">Cleft lip and palate transmembrane protein 1-domain-containing protein</fullName>
    </submittedName>
</protein>
<dbReference type="Proteomes" id="UP000193411">
    <property type="component" value="Unassembled WGS sequence"/>
</dbReference>
<dbReference type="EMBL" id="MCFL01000002">
    <property type="protein sequence ID" value="ORZ40862.1"/>
    <property type="molecule type" value="Genomic_DNA"/>
</dbReference>
<feature type="region of interest" description="Disordered" evidence="6">
    <location>
        <begin position="565"/>
        <end position="615"/>
    </location>
</feature>
<gene>
    <name evidence="8" type="ORF">BCR44DRAFT_1495361</name>
</gene>
<evidence type="ECO:0000256" key="3">
    <source>
        <dbReference type="ARBA" id="ARBA00022692"/>
    </source>
</evidence>
<feature type="compositionally biased region" description="Acidic residues" evidence="6">
    <location>
        <begin position="575"/>
        <end position="586"/>
    </location>
</feature>
<feature type="transmembrane region" description="Helical" evidence="7">
    <location>
        <begin position="445"/>
        <end position="464"/>
    </location>
</feature>
<evidence type="ECO:0000256" key="7">
    <source>
        <dbReference type="SAM" id="Phobius"/>
    </source>
</evidence>
<feature type="compositionally biased region" description="Basic residues" evidence="6">
    <location>
        <begin position="160"/>
        <end position="170"/>
    </location>
</feature>
<dbReference type="PANTHER" id="PTHR21347">
    <property type="entry name" value="CLEFT LIP AND PALATE ASSOCIATED TRANSMEMBRANE PROTEIN-RELATED"/>
    <property type="match status" value="1"/>
</dbReference>
<keyword evidence="4 7" id="KW-1133">Transmembrane helix</keyword>